<dbReference type="OrthoDB" id="6219513at2759"/>
<dbReference type="InterPro" id="IPR016245">
    <property type="entry name" value="Tyr_kinase_EGF/ERB/XmrK_rcpt"/>
</dbReference>
<keyword evidence="4 15" id="KW-0808">Transferase</keyword>
<dbReference type="PIRSF" id="PIRSF000619">
    <property type="entry name" value="TyrPK_EGF-R"/>
    <property type="match status" value="1"/>
</dbReference>
<dbReference type="GO" id="GO:0022008">
    <property type="term" value="P:neurogenesis"/>
    <property type="evidence" value="ECO:0007669"/>
    <property type="project" value="TreeGrafter"/>
</dbReference>
<evidence type="ECO:0000256" key="1">
    <source>
        <dbReference type="ARBA" id="ARBA00004479"/>
    </source>
</evidence>
<dbReference type="Proteomes" id="UP000186922">
    <property type="component" value="Unassembled WGS sequence"/>
</dbReference>
<evidence type="ECO:0000256" key="7">
    <source>
        <dbReference type="ARBA" id="ARBA00022777"/>
    </source>
</evidence>
<evidence type="ECO:0000256" key="12">
    <source>
        <dbReference type="ARBA" id="ARBA00023170"/>
    </source>
</evidence>
<evidence type="ECO:0000313" key="22">
    <source>
        <dbReference type="EMBL" id="GAU88255.1"/>
    </source>
</evidence>
<dbReference type="InterPro" id="IPR008266">
    <property type="entry name" value="Tyr_kinase_AS"/>
</dbReference>
<sequence length="1445" mass="160407">MFIEDGMPCDFFADSEKMSSGFRHVKTALPFLLLLVLIGNTEGFGRPREQFPEKVCIGTNSRLSGAGDHARHLETMRKRYENCTYVQGNLELIFLKPNDSISFLRQIREVTGYVLIFNVDREELLLPSLRIIRGRTLFENANDKSALWVAANRGLRVLGLPALKEIMNGEIRFSDNPHLCHVADSIDWQDIVADSKKQKIILDTHEFSNNLSCAKCSPICEGGLCWGPSSEMCQKRSKTNCAVQCNPGRCFGTGPAQCCHRDCVGGCYGPQETQCVACKNFDDEGKCVENCPVKMYDSERMVWVPSPNPKFAYGNVCVKECPAPFLRHDGGCVRSCPDGMIEQDNEESGAKECVPCDGPCPKKCQGFSSDSPKDGPMGINMLTKETLRNFLNCTTVEGSLLILSDSFKGVQHFSPVIQYATFHPPVTPADLEQLSTIKIVTGHIRIDGSHPDMTDLSFLRNLEVIHGRSLMNKNALMIIKNQYLTSLSLNSLKKIGTGGVQILENSELCYADSVDWKSMMAPNTVANVRKNKNAEACRAENKTCHSECSAAGCWGPGADQCLSCARYKDKNTCVESCAARPMLYDAGNRTCETCDEQCLDGCHGPGPDKCTRCRNVKDGPNCQSTCPVFKFKNAEGVCQKCSKVCSQDVGCTGPNSYLGEGGCRSCEFSSRSSQAESDLFNATKVECIAQTRCPPRSYGRNVQGADEGPLQYMRGKTICYACHDMCERCDGPSPTACPVCRFVKQNGECIGKCNNATHYQIGKECLACSPECSQRGCTGPLSTQCVSCKIYRDEVDGKMNCTSTCPVERPYTTRLEHQDKLDPSEAICVKDEPTDQKAKRLGFGLGLGLGIPVVALAVFLAYHFRSMKHRKRILQYQKQFLAIEESQPFTPTDNKPNTALIRFITENELRVGGLLGEGAFGCVYRGMWVPIKENKRIPVAIKVLKTQDGTASAAVDDLLEEAKVMASVKNEFLVPMVGICMASPIMLISQLLPLGCLLNYIKKNERNISSRSFLNWCTQIAKGMKYLEDRHMIHRDLALRNVLVQTPMWVKITDFGLAKMLDCTQSAYKAGSGKMPIKWLAPECITNSVYSHKTDTWAFGVTVWEILSYGEKPYKDITPSHLLEKLLEGSRLPMPPISTVEIQAILIKCWTLNPESRPNFTVLATEFGSMLRDPGRYLVIPGDQFLRLPDYTHEDEQRLVNDDSGPEELISAEEYTNPGMHRFDHNALRDHKYQNGHMANGHGSKSSQHSSAPTFTNVSAPIPSRGAWSMDRQDSPPHSRYAHDPVKGIYKYGEAQAVPPRKQSEARLGPDGYLQPIDLLPAEVAYLEIADSVKERDALLEAEYRQMPLHSRRAEARRASQPFAAYPGGARMVHNPEYNLISSGASNVSSTDSDPSRSDSGIQREEEDSDHEHYFSDTMTGSHKAHEMIPLSRTPHYLIRNETTV</sequence>
<dbReference type="InterPro" id="IPR000719">
    <property type="entry name" value="Prot_kinase_dom"/>
</dbReference>
<dbReference type="SUPFAM" id="SSF52058">
    <property type="entry name" value="L domain-like"/>
    <property type="match status" value="2"/>
</dbReference>
<keyword evidence="23" id="KW-1185">Reference proteome</keyword>
<evidence type="ECO:0000256" key="15">
    <source>
        <dbReference type="PIRNR" id="PIRNR000619"/>
    </source>
</evidence>
<feature type="transmembrane region" description="Helical" evidence="20">
    <location>
        <begin position="841"/>
        <end position="862"/>
    </location>
</feature>
<feature type="binding site" evidence="17 18">
    <location>
        <position position="942"/>
    </location>
    <ligand>
        <name>ATP</name>
        <dbReference type="ChEBI" id="CHEBI:30616"/>
    </ligand>
</feature>
<evidence type="ECO:0000259" key="21">
    <source>
        <dbReference type="PROSITE" id="PS50011"/>
    </source>
</evidence>
<keyword evidence="12 15" id="KW-0675">Receptor</keyword>
<evidence type="ECO:0000256" key="20">
    <source>
        <dbReference type="SAM" id="Phobius"/>
    </source>
</evidence>
<dbReference type="InterPro" id="IPR032778">
    <property type="entry name" value="GF_recep_IV"/>
</dbReference>
<protein>
    <recommendedName>
        <fullName evidence="2 15">Receptor protein-tyrosine kinase</fullName>
        <ecNumber evidence="2 15">2.7.10.1</ecNumber>
    </recommendedName>
</protein>
<dbReference type="InterPro" id="IPR020635">
    <property type="entry name" value="Tyr_kinase_cat_dom"/>
</dbReference>
<dbReference type="Gene3D" id="2.10.220.10">
    <property type="entry name" value="Hormone Receptor, Insulin-like Growth Factor Receptor 1, Chain A, domain 2"/>
    <property type="match status" value="4"/>
</dbReference>
<dbReference type="PROSITE" id="PS00109">
    <property type="entry name" value="PROTEIN_KINASE_TYR"/>
    <property type="match status" value="1"/>
</dbReference>
<evidence type="ECO:0000256" key="5">
    <source>
        <dbReference type="ARBA" id="ARBA00022692"/>
    </source>
</evidence>
<dbReference type="CDD" id="cd00064">
    <property type="entry name" value="FU"/>
    <property type="match status" value="5"/>
</dbReference>
<dbReference type="SUPFAM" id="SSF57184">
    <property type="entry name" value="Growth factor receptor domain"/>
    <property type="match status" value="3"/>
</dbReference>
<evidence type="ECO:0000256" key="16">
    <source>
        <dbReference type="PIRSR" id="PIRSR000619-1"/>
    </source>
</evidence>
<dbReference type="InterPro" id="IPR017441">
    <property type="entry name" value="Protein_kinase_ATP_BS"/>
</dbReference>
<dbReference type="FunFam" id="2.10.220.10:FF:000001">
    <property type="entry name" value="Receptor protein-tyrosine kinase"/>
    <property type="match status" value="1"/>
</dbReference>
<evidence type="ECO:0000256" key="11">
    <source>
        <dbReference type="ARBA" id="ARBA00023137"/>
    </source>
</evidence>
<dbReference type="Pfam" id="PF01030">
    <property type="entry name" value="Recep_L_domain"/>
    <property type="match status" value="2"/>
</dbReference>
<dbReference type="InterPro" id="IPR009030">
    <property type="entry name" value="Growth_fac_rcpt_cys_sf"/>
</dbReference>
<dbReference type="Pfam" id="PF07714">
    <property type="entry name" value="PK_Tyr_Ser-Thr"/>
    <property type="match status" value="1"/>
</dbReference>
<accession>A0A1D1UIQ7</accession>
<evidence type="ECO:0000256" key="4">
    <source>
        <dbReference type="ARBA" id="ARBA00022679"/>
    </source>
</evidence>
<feature type="region of interest" description="Disordered" evidence="19">
    <location>
        <begin position="1234"/>
        <end position="1279"/>
    </location>
</feature>
<dbReference type="InterPro" id="IPR006211">
    <property type="entry name" value="Furin-like_Cys-rich_dom"/>
</dbReference>
<dbReference type="EC" id="2.7.10.1" evidence="2 15"/>
<dbReference type="InterPro" id="IPR036941">
    <property type="entry name" value="Rcpt_L-dom_sf"/>
</dbReference>
<dbReference type="PRINTS" id="PR00109">
    <property type="entry name" value="TYRKINASE"/>
</dbReference>
<dbReference type="GO" id="GO:0005524">
    <property type="term" value="F:ATP binding"/>
    <property type="evidence" value="ECO:0007669"/>
    <property type="project" value="UniProtKB-UniRule"/>
</dbReference>
<evidence type="ECO:0000256" key="6">
    <source>
        <dbReference type="ARBA" id="ARBA00022741"/>
    </source>
</evidence>
<dbReference type="Pfam" id="PF00757">
    <property type="entry name" value="Furin-like"/>
    <property type="match status" value="1"/>
</dbReference>
<dbReference type="PROSITE" id="PS50011">
    <property type="entry name" value="PROTEIN_KINASE_DOM"/>
    <property type="match status" value="1"/>
</dbReference>
<dbReference type="PANTHER" id="PTHR24416:SF566">
    <property type="entry name" value="EPIDERMAL GROWTH FACTOR RECEPTOR"/>
    <property type="match status" value="1"/>
</dbReference>
<keyword evidence="6 15" id="KW-0547">Nucleotide-binding</keyword>
<evidence type="ECO:0000256" key="18">
    <source>
        <dbReference type="PROSITE-ProRule" id="PRU10141"/>
    </source>
</evidence>
<keyword evidence="5 20" id="KW-0812">Transmembrane</keyword>
<dbReference type="SUPFAM" id="SSF56112">
    <property type="entry name" value="Protein kinase-like (PK-like)"/>
    <property type="match status" value="1"/>
</dbReference>
<gene>
    <name evidence="22" type="primary">RvY_00994</name>
    <name evidence="22" type="synonym">RvY_00994.1</name>
    <name evidence="22" type="ORF">RvY_00994-1</name>
</gene>
<name>A0A1D1UIQ7_RAMVA</name>
<comment type="caution">
    <text evidence="22">The sequence shown here is derived from an EMBL/GenBank/DDBJ whole genome shotgun (WGS) entry which is preliminary data.</text>
</comment>
<dbReference type="GO" id="GO:0009966">
    <property type="term" value="P:regulation of signal transduction"/>
    <property type="evidence" value="ECO:0007669"/>
    <property type="project" value="UniProtKB-ARBA"/>
</dbReference>
<evidence type="ECO:0000256" key="2">
    <source>
        <dbReference type="ARBA" id="ARBA00011902"/>
    </source>
</evidence>
<keyword evidence="8 15" id="KW-0067">ATP-binding</keyword>
<comment type="subcellular location">
    <subcellularLocation>
        <location evidence="1">Membrane</location>
        <topology evidence="1">Single-pass type I membrane protein</topology>
    </subcellularLocation>
</comment>
<dbReference type="Gene3D" id="3.80.20.20">
    <property type="entry name" value="Receptor L-domain"/>
    <property type="match status" value="2"/>
</dbReference>
<dbReference type="Pfam" id="PF14843">
    <property type="entry name" value="GF_recep_IV"/>
    <property type="match status" value="2"/>
</dbReference>
<dbReference type="Gene3D" id="3.30.200.20">
    <property type="entry name" value="Phosphorylase Kinase, domain 1"/>
    <property type="match status" value="1"/>
</dbReference>
<keyword evidence="11 15" id="KW-0829">Tyrosine-protein kinase</keyword>
<feature type="region of interest" description="Disordered" evidence="19">
    <location>
        <begin position="1381"/>
        <end position="1428"/>
    </location>
</feature>
<comment type="similarity">
    <text evidence="15">Belongs to the protein kinase superfamily. Tyr protein kinase family. EGF receptor subfamily.</text>
</comment>
<organism evidence="22 23">
    <name type="scientific">Ramazzottius varieornatus</name>
    <name type="common">Water bear</name>
    <name type="synonym">Tardigrade</name>
    <dbReference type="NCBI Taxonomy" id="947166"/>
    <lineage>
        <taxon>Eukaryota</taxon>
        <taxon>Metazoa</taxon>
        <taxon>Ecdysozoa</taxon>
        <taxon>Tardigrada</taxon>
        <taxon>Eutardigrada</taxon>
        <taxon>Parachela</taxon>
        <taxon>Hypsibioidea</taxon>
        <taxon>Ramazzottiidae</taxon>
        <taxon>Ramazzottius</taxon>
    </lineage>
</organism>
<dbReference type="EMBL" id="BDGG01000001">
    <property type="protein sequence ID" value="GAU88255.1"/>
    <property type="molecule type" value="Genomic_DNA"/>
</dbReference>
<comment type="catalytic activity">
    <reaction evidence="14">
        <text>L-tyrosyl-[protein] + ATP = O-phospho-L-tyrosyl-[protein] + ADP + H(+)</text>
        <dbReference type="Rhea" id="RHEA:10596"/>
        <dbReference type="Rhea" id="RHEA-COMP:10136"/>
        <dbReference type="Rhea" id="RHEA-COMP:20101"/>
        <dbReference type="ChEBI" id="CHEBI:15378"/>
        <dbReference type="ChEBI" id="CHEBI:30616"/>
        <dbReference type="ChEBI" id="CHEBI:46858"/>
        <dbReference type="ChEBI" id="CHEBI:61978"/>
        <dbReference type="ChEBI" id="CHEBI:456216"/>
        <dbReference type="EC" id="2.7.10.1"/>
    </reaction>
</comment>
<reference evidence="22 23" key="1">
    <citation type="journal article" date="2016" name="Nat. Commun.">
        <title>Extremotolerant tardigrade genome and improved radiotolerance of human cultured cells by tardigrade-unique protein.</title>
        <authorList>
            <person name="Hashimoto T."/>
            <person name="Horikawa D.D."/>
            <person name="Saito Y."/>
            <person name="Kuwahara H."/>
            <person name="Kozuka-Hata H."/>
            <person name="Shin-I T."/>
            <person name="Minakuchi Y."/>
            <person name="Ohishi K."/>
            <person name="Motoyama A."/>
            <person name="Aizu T."/>
            <person name="Enomoto A."/>
            <person name="Kondo K."/>
            <person name="Tanaka S."/>
            <person name="Hara Y."/>
            <person name="Koshikawa S."/>
            <person name="Sagara H."/>
            <person name="Miura T."/>
            <person name="Yokobori S."/>
            <person name="Miyagawa K."/>
            <person name="Suzuki Y."/>
            <person name="Kubo T."/>
            <person name="Oyama M."/>
            <person name="Kohara Y."/>
            <person name="Fujiyama A."/>
            <person name="Arakawa K."/>
            <person name="Katayama T."/>
            <person name="Toyoda A."/>
            <person name="Kunieda T."/>
        </authorList>
    </citation>
    <scope>NUCLEOTIDE SEQUENCE [LARGE SCALE GENOMIC DNA]</scope>
    <source>
        <strain evidence="22 23">YOKOZUNA-1</strain>
    </source>
</reference>
<dbReference type="GO" id="GO:0043066">
    <property type="term" value="P:negative regulation of apoptotic process"/>
    <property type="evidence" value="ECO:0007669"/>
    <property type="project" value="TreeGrafter"/>
</dbReference>
<evidence type="ECO:0000256" key="3">
    <source>
        <dbReference type="ARBA" id="ARBA00022553"/>
    </source>
</evidence>
<dbReference type="Gene3D" id="1.10.510.10">
    <property type="entry name" value="Transferase(Phosphotransferase) domain 1"/>
    <property type="match status" value="1"/>
</dbReference>
<feature type="transmembrane region" description="Helical" evidence="20">
    <location>
        <begin position="972"/>
        <end position="1001"/>
    </location>
</feature>
<dbReference type="GO" id="GO:0004714">
    <property type="term" value="F:transmembrane receptor protein tyrosine kinase activity"/>
    <property type="evidence" value="ECO:0007669"/>
    <property type="project" value="UniProtKB-EC"/>
</dbReference>
<feature type="binding site" evidence="17">
    <location>
        <begin position="915"/>
        <end position="923"/>
    </location>
    <ligand>
        <name>ATP</name>
        <dbReference type="ChEBI" id="CHEBI:30616"/>
    </ligand>
</feature>
<dbReference type="GO" id="GO:0008284">
    <property type="term" value="P:positive regulation of cell population proliferation"/>
    <property type="evidence" value="ECO:0007669"/>
    <property type="project" value="TreeGrafter"/>
</dbReference>
<dbReference type="GO" id="GO:0038127">
    <property type="term" value="P:ERBB signaling pathway"/>
    <property type="evidence" value="ECO:0007669"/>
    <property type="project" value="UniProtKB-ARBA"/>
</dbReference>
<dbReference type="InterPro" id="IPR001245">
    <property type="entry name" value="Ser-Thr/Tyr_kinase_cat_dom"/>
</dbReference>
<evidence type="ECO:0000256" key="13">
    <source>
        <dbReference type="ARBA" id="ARBA00023180"/>
    </source>
</evidence>
<feature type="domain" description="Protein kinase" evidence="21">
    <location>
        <begin position="909"/>
        <end position="1171"/>
    </location>
</feature>
<dbReference type="GO" id="GO:0009925">
    <property type="term" value="C:basal plasma membrane"/>
    <property type="evidence" value="ECO:0007669"/>
    <property type="project" value="TreeGrafter"/>
</dbReference>
<feature type="compositionally biased region" description="Polar residues" evidence="19">
    <location>
        <begin position="1243"/>
        <end position="1259"/>
    </location>
</feature>
<evidence type="ECO:0000256" key="9">
    <source>
        <dbReference type="ARBA" id="ARBA00022989"/>
    </source>
</evidence>
<evidence type="ECO:0000256" key="19">
    <source>
        <dbReference type="SAM" id="MobiDB-lite"/>
    </source>
</evidence>
<dbReference type="PROSITE" id="PS00107">
    <property type="entry name" value="PROTEIN_KINASE_ATP"/>
    <property type="match status" value="1"/>
</dbReference>
<dbReference type="InterPro" id="IPR011009">
    <property type="entry name" value="Kinase-like_dom_sf"/>
</dbReference>
<evidence type="ECO:0000256" key="10">
    <source>
        <dbReference type="ARBA" id="ARBA00023136"/>
    </source>
</evidence>
<keyword evidence="9 20" id="KW-1133">Transmembrane helix</keyword>
<dbReference type="InterPro" id="IPR006212">
    <property type="entry name" value="Furin_repeat"/>
</dbReference>
<dbReference type="PANTHER" id="PTHR24416">
    <property type="entry name" value="TYROSINE-PROTEIN KINASE RECEPTOR"/>
    <property type="match status" value="1"/>
</dbReference>
<evidence type="ECO:0000256" key="17">
    <source>
        <dbReference type="PIRSR" id="PIRSR000619-2"/>
    </source>
</evidence>
<dbReference type="SMART" id="SM00261">
    <property type="entry name" value="FU"/>
    <property type="match status" value="7"/>
</dbReference>
<dbReference type="SMART" id="SM00219">
    <property type="entry name" value="TyrKc"/>
    <property type="match status" value="1"/>
</dbReference>
<evidence type="ECO:0000256" key="14">
    <source>
        <dbReference type="ARBA" id="ARBA00051243"/>
    </source>
</evidence>
<dbReference type="FunFam" id="1.10.510.10:FF:000027">
    <property type="entry name" value="Receptor protein-tyrosine kinase"/>
    <property type="match status" value="1"/>
</dbReference>
<keyword evidence="3" id="KW-0597">Phosphoprotein</keyword>
<dbReference type="STRING" id="947166.A0A1D1UIQ7"/>
<evidence type="ECO:0000256" key="8">
    <source>
        <dbReference type="ARBA" id="ARBA00022840"/>
    </source>
</evidence>
<keyword evidence="7 15" id="KW-0418">Kinase</keyword>
<evidence type="ECO:0000313" key="23">
    <source>
        <dbReference type="Proteomes" id="UP000186922"/>
    </source>
</evidence>
<proteinExistence type="inferred from homology"/>
<feature type="active site" description="Proton acceptor" evidence="16">
    <location>
        <position position="1036"/>
    </location>
</feature>
<keyword evidence="13" id="KW-0325">Glycoprotein</keyword>
<dbReference type="InterPro" id="IPR000494">
    <property type="entry name" value="Rcpt_L-dom"/>
</dbReference>
<dbReference type="InterPro" id="IPR050122">
    <property type="entry name" value="RTK"/>
</dbReference>
<dbReference type="GO" id="GO:0043235">
    <property type="term" value="C:receptor complex"/>
    <property type="evidence" value="ECO:0007669"/>
    <property type="project" value="TreeGrafter"/>
</dbReference>
<keyword evidence="10 15" id="KW-0472">Membrane</keyword>